<protein>
    <submittedName>
        <fullName evidence="3">Rotatin</fullName>
    </submittedName>
</protein>
<accession>A0A669BA93</accession>
<evidence type="ECO:0000259" key="2">
    <source>
        <dbReference type="Pfam" id="PF14726"/>
    </source>
</evidence>
<evidence type="ECO:0000256" key="1">
    <source>
        <dbReference type="SAM" id="MobiDB-lite"/>
    </source>
</evidence>
<dbReference type="Gene3D" id="1.25.10.10">
    <property type="entry name" value="Leucine-rich Repeat Variant"/>
    <property type="match status" value="1"/>
</dbReference>
<dbReference type="GO" id="GO:0036064">
    <property type="term" value="C:ciliary basal body"/>
    <property type="evidence" value="ECO:0007669"/>
    <property type="project" value="InterPro"/>
</dbReference>
<dbReference type="Pfam" id="PF14726">
    <property type="entry name" value="RTTN_N"/>
    <property type="match status" value="1"/>
</dbReference>
<evidence type="ECO:0000313" key="4">
    <source>
        <dbReference type="Proteomes" id="UP000005207"/>
    </source>
</evidence>
<dbReference type="PANTHER" id="PTHR31691">
    <property type="entry name" value="ROTATIN"/>
    <property type="match status" value="1"/>
</dbReference>
<dbReference type="SUPFAM" id="SSF48371">
    <property type="entry name" value="ARM repeat"/>
    <property type="match status" value="1"/>
</dbReference>
<dbReference type="InterPro" id="IPR016024">
    <property type="entry name" value="ARM-type_fold"/>
</dbReference>
<organism evidence="3 4">
    <name type="scientific">Oreochromis niloticus</name>
    <name type="common">Nile tilapia</name>
    <name type="synonym">Tilapia nilotica</name>
    <dbReference type="NCBI Taxonomy" id="8128"/>
    <lineage>
        <taxon>Eukaryota</taxon>
        <taxon>Metazoa</taxon>
        <taxon>Chordata</taxon>
        <taxon>Craniata</taxon>
        <taxon>Vertebrata</taxon>
        <taxon>Euteleostomi</taxon>
        <taxon>Actinopterygii</taxon>
        <taxon>Neopterygii</taxon>
        <taxon>Teleostei</taxon>
        <taxon>Neoteleostei</taxon>
        <taxon>Acanthomorphata</taxon>
        <taxon>Ovalentaria</taxon>
        <taxon>Cichlomorphae</taxon>
        <taxon>Cichliformes</taxon>
        <taxon>Cichlidae</taxon>
        <taxon>African cichlids</taxon>
        <taxon>Pseudocrenilabrinae</taxon>
        <taxon>Oreochromini</taxon>
        <taxon>Oreochromis</taxon>
    </lineage>
</organism>
<feature type="domain" description="Rotatin N-terminal" evidence="2">
    <location>
        <begin position="16"/>
        <end position="112"/>
    </location>
</feature>
<reference evidence="4" key="1">
    <citation type="submission" date="2012-01" db="EMBL/GenBank/DDBJ databases">
        <title>The Genome Sequence of Oreochromis niloticus (Nile Tilapia).</title>
        <authorList>
            <consortium name="Broad Institute Genome Assembly Team"/>
            <consortium name="Broad Institute Sequencing Platform"/>
            <person name="Di Palma F."/>
            <person name="Johnson J."/>
            <person name="Lander E.S."/>
            <person name="Lindblad-Toh K."/>
        </authorList>
    </citation>
    <scope>NUCLEOTIDE SEQUENCE [LARGE SCALE GENOMIC DNA]</scope>
</reference>
<dbReference type="GO" id="GO:0032053">
    <property type="term" value="P:ciliary basal body organization"/>
    <property type="evidence" value="ECO:0007669"/>
    <property type="project" value="TreeGrafter"/>
</dbReference>
<dbReference type="PANTHER" id="PTHR31691:SF1">
    <property type="entry name" value="ROTATIN"/>
    <property type="match status" value="1"/>
</dbReference>
<dbReference type="InterPro" id="IPR029249">
    <property type="entry name" value="Rotatin_N"/>
</dbReference>
<proteinExistence type="predicted"/>
<dbReference type="AlphaFoldDB" id="A0A669BA93"/>
<dbReference type="InterPro" id="IPR030791">
    <property type="entry name" value="Rotatin"/>
</dbReference>
<reference evidence="3" key="3">
    <citation type="submission" date="2025-09" db="UniProtKB">
        <authorList>
            <consortium name="Ensembl"/>
        </authorList>
    </citation>
    <scope>IDENTIFICATION</scope>
</reference>
<dbReference type="GO" id="GO:0010457">
    <property type="term" value="P:centriole-centriole cohesion"/>
    <property type="evidence" value="ECO:0007669"/>
    <property type="project" value="TreeGrafter"/>
</dbReference>
<dbReference type="Ensembl" id="ENSONIT00000084932.1">
    <property type="protein sequence ID" value="ENSONIP00000032386.1"/>
    <property type="gene ID" value="ENSONIG00000014326.2"/>
</dbReference>
<evidence type="ECO:0000313" key="3">
    <source>
        <dbReference type="Ensembl" id="ENSONIP00000032386.1"/>
    </source>
</evidence>
<dbReference type="GO" id="GO:0005814">
    <property type="term" value="C:centriole"/>
    <property type="evidence" value="ECO:0007669"/>
    <property type="project" value="TreeGrafter"/>
</dbReference>
<dbReference type="Proteomes" id="UP000005207">
    <property type="component" value="Linkage group LG9"/>
</dbReference>
<dbReference type="InterPro" id="IPR011989">
    <property type="entry name" value="ARM-like"/>
</dbReference>
<sequence>MDLSSIIRKMGHSLVEIRVRALKSILCKLDLSLISVHDIVQEKMLFVYLLEWFNFPEVPMKEEALELLLTLSKHPSAAQMLRDVGAVDFLTQLSPNVEPSLRAVIDGTLDQLFHLPELLPTQEDLPKMGYFHKSMPNNMDIPPHKIAVHESVRCLKFSVFPWLTLTNTDRHILSSNENSLGSSNPNLVRTTCELLCDVIMQDFPAEIFLQRPGIVKNLLSLLRLGPGEEESGYLYLSALSCLRQLCVGLRRRLRFHQDPSFYSAKQDPVSQNSSFSYTQEVLGTQRSGASSPGSECSPRPSLVGRTSQRARGDGQDGDAASNSGSSHRGGGAVQAPRQMAHSPADVAHVELPDLGVEDVLELQLRQLTLAQFTVASMECAIPLLKTGLHAFHRVLELLCDAVLLLGDSVCELVWDDRSLAGMELKEKLQTCMELLGDILSYHHSCSVDTPNNSQVHHRIAYIGSAIFTIKLLQTILPPEKASDNLPENTATALFHLCLDTSLGSLLPSMQETAVAYLEQVNSDSHEIYRRVTRAALWMESTCNFLREAQAEGEKNWLELLELADQAIDGLPFHQHLPIIKECVHICSYLWKFDQPSPLLQTESQKLFLKLLAHPLLPVKTETYECTLNLVKDCLGIQNATRQEPEACAGVSFLLHHRVLYEISTFGLQDSAQKVNVLRCQV</sequence>
<dbReference type="GeneTree" id="ENSGT00640000091535"/>
<keyword evidence="4" id="KW-1185">Reference proteome</keyword>
<feature type="region of interest" description="Disordered" evidence="1">
    <location>
        <begin position="282"/>
        <end position="342"/>
    </location>
</feature>
<dbReference type="GO" id="GO:0005813">
    <property type="term" value="C:centrosome"/>
    <property type="evidence" value="ECO:0007669"/>
    <property type="project" value="InterPro"/>
</dbReference>
<dbReference type="GO" id="GO:0007099">
    <property type="term" value="P:centriole replication"/>
    <property type="evidence" value="ECO:0007669"/>
    <property type="project" value="TreeGrafter"/>
</dbReference>
<feature type="compositionally biased region" description="Polar residues" evidence="1">
    <location>
        <begin position="282"/>
        <end position="294"/>
    </location>
</feature>
<name>A0A669BA93_ORENI</name>
<gene>
    <name evidence="3" type="primary">RTTN</name>
    <name evidence="3" type="synonym">rttn</name>
</gene>
<reference evidence="3" key="2">
    <citation type="submission" date="2025-08" db="UniProtKB">
        <authorList>
            <consortium name="Ensembl"/>
        </authorList>
    </citation>
    <scope>IDENTIFICATION</scope>
</reference>